<dbReference type="SUPFAM" id="SSF47384">
    <property type="entry name" value="Homodimeric domain of signal transducing histidine kinase"/>
    <property type="match status" value="1"/>
</dbReference>
<keyword evidence="9" id="KW-0418">Kinase</keyword>
<comment type="catalytic activity">
    <reaction evidence="1">
        <text>ATP + protein L-histidine = ADP + protein N-phospho-L-histidine.</text>
        <dbReference type="EC" id="2.7.13.3"/>
    </reaction>
</comment>
<dbReference type="InterPro" id="IPR036097">
    <property type="entry name" value="HisK_dim/P_sf"/>
</dbReference>
<keyword evidence="12" id="KW-0902">Two-component regulatory system</keyword>
<dbReference type="Pfam" id="PF00512">
    <property type="entry name" value="HisKA"/>
    <property type="match status" value="1"/>
</dbReference>
<feature type="transmembrane region" description="Helical" evidence="14">
    <location>
        <begin position="12"/>
        <end position="34"/>
    </location>
</feature>
<keyword evidence="8" id="KW-0547">Nucleotide-binding</keyword>
<dbReference type="SUPFAM" id="SSF55874">
    <property type="entry name" value="ATPase domain of HSP90 chaperone/DNA topoisomerase II/histidine kinase"/>
    <property type="match status" value="1"/>
</dbReference>
<name>A0ABY5E5Y0_9BACT</name>
<keyword evidence="13 14" id="KW-0472">Membrane</keyword>
<organism evidence="16 17">
    <name type="scientific">Arcobacter roscoffensis</name>
    <dbReference type="NCBI Taxonomy" id="2961520"/>
    <lineage>
        <taxon>Bacteria</taxon>
        <taxon>Pseudomonadati</taxon>
        <taxon>Campylobacterota</taxon>
        <taxon>Epsilonproteobacteria</taxon>
        <taxon>Campylobacterales</taxon>
        <taxon>Arcobacteraceae</taxon>
        <taxon>Arcobacter</taxon>
    </lineage>
</organism>
<evidence type="ECO:0000256" key="14">
    <source>
        <dbReference type="SAM" id="Phobius"/>
    </source>
</evidence>
<evidence type="ECO:0000256" key="6">
    <source>
        <dbReference type="ARBA" id="ARBA00022679"/>
    </source>
</evidence>
<keyword evidence="6" id="KW-0808">Transferase</keyword>
<evidence type="ECO:0000256" key="7">
    <source>
        <dbReference type="ARBA" id="ARBA00022692"/>
    </source>
</evidence>
<dbReference type="PRINTS" id="PR00344">
    <property type="entry name" value="BCTRLSENSOR"/>
</dbReference>
<evidence type="ECO:0000256" key="11">
    <source>
        <dbReference type="ARBA" id="ARBA00022989"/>
    </source>
</evidence>
<evidence type="ECO:0000256" key="9">
    <source>
        <dbReference type="ARBA" id="ARBA00022777"/>
    </source>
</evidence>
<dbReference type="RefSeq" id="WP_254576632.1">
    <property type="nucleotide sequence ID" value="NZ_CP100595.1"/>
</dbReference>
<evidence type="ECO:0000256" key="3">
    <source>
        <dbReference type="ARBA" id="ARBA00012438"/>
    </source>
</evidence>
<keyword evidence="10" id="KW-0067">ATP-binding</keyword>
<keyword evidence="17" id="KW-1185">Reference proteome</keyword>
<dbReference type="Gene3D" id="3.30.450.20">
    <property type="entry name" value="PAS domain"/>
    <property type="match status" value="2"/>
</dbReference>
<dbReference type="InterPro" id="IPR033480">
    <property type="entry name" value="sCache_2"/>
</dbReference>
<dbReference type="PROSITE" id="PS50109">
    <property type="entry name" value="HIS_KIN"/>
    <property type="match status" value="1"/>
</dbReference>
<sequence length="636" mass="74749">MLKRSIYKVLNVLTIFPPLLIILLSIIITTYIIYENQNKFEEESFELKKSYLKDSREKIYNEVNNVIKYIEYEYNNTEERLKKDLKNRVNEAYMVINGIIKNNPHLSKDEQVKLIKNALRDVRFNDGRGYYYIYSMQGECVLLPIQKSLEGSSFLDIKDKRGKYITRSIIDSLKDGKEEFMHWWWYKPGSSKTQYKKLSFNKYIKELDMYVGTGDYIDDFESVIKQKVLTYLSTFDYETGNYIFILNHEGNVLLHPNEDLKKSNINDLEHRDKYNLKSIIEIAKRGDGYITYSSDFLGLYKKNIYKTSYIKGLDKWNWVVGKGFYKNDLYETISFNQKKLEDENRELAFKIILISIIITTILVFTILYNVKYLKNKFDLISRKIEDEIKSNHEKDKLLFQQSKMASLGEMLQNIAHQWRQPLSVISTAASGLKLKHDYKILDENSINDTVAVIMKSTIYLSKTIDDFRNFYKNEKEEKNFNIKTAVQDSIDIISLKLKNKNIVLIFDSIDYEYKALKNELIQVIINIVNNAIDAFKKQNNKLILINITKDEELINISIKDNAGGIPNEIIDRVFEPYFTTKHQAQGTGIGLFMSEEIITKHFYGDIKVHNCNFEYKNEVYFGACFEIKLPIKKGQL</sequence>
<evidence type="ECO:0000313" key="17">
    <source>
        <dbReference type="Proteomes" id="UP001060012"/>
    </source>
</evidence>
<dbReference type="InterPro" id="IPR003661">
    <property type="entry name" value="HisK_dim/P_dom"/>
</dbReference>
<evidence type="ECO:0000256" key="4">
    <source>
        <dbReference type="ARBA" id="ARBA00022475"/>
    </source>
</evidence>
<proteinExistence type="predicted"/>
<evidence type="ECO:0000313" key="16">
    <source>
        <dbReference type="EMBL" id="UTJ06453.1"/>
    </source>
</evidence>
<dbReference type="Proteomes" id="UP001060012">
    <property type="component" value="Chromosome"/>
</dbReference>
<dbReference type="SMART" id="SM00388">
    <property type="entry name" value="HisKA"/>
    <property type="match status" value="1"/>
</dbReference>
<dbReference type="InterPro" id="IPR004358">
    <property type="entry name" value="Sig_transdc_His_kin-like_C"/>
</dbReference>
<accession>A0ABY5E5Y0</accession>
<dbReference type="InterPro" id="IPR004010">
    <property type="entry name" value="Double_Cache_2"/>
</dbReference>
<feature type="domain" description="Histidine kinase" evidence="15">
    <location>
        <begin position="413"/>
        <end position="633"/>
    </location>
</feature>
<keyword evidence="4" id="KW-1003">Cell membrane</keyword>
<dbReference type="SMART" id="SM00387">
    <property type="entry name" value="HATPase_c"/>
    <property type="match status" value="1"/>
</dbReference>
<dbReference type="Pfam" id="PF08269">
    <property type="entry name" value="dCache_2"/>
    <property type="match status" value="1"/>
</dbReference>
<evidence type="ECO:0000256" key="8">
    <source>
        <dbReference type="ARBA" id="ARBA00022741"/>
    </source>
</evidence>
<dbReference type="InterPro" id="IPR005467">
    <property type="entry name" value="His_kinase_dom"/>
</dbReference>
<dbReference type="Gene3D" id="3.30.565.10">
    <property type="entry name" value="Histidine kinase-like ATPase, C-terminal domain"/>
    <property type="match status" value="1"/>
</dbReference>
<feature type="transmembrane region" description="Helical" evidence="14">
    <location>
        <begin position="347"/>
        <end position="370"/>
    </location>
</feature>
<dbReference type="EMBL" id="CP100595">
    <property type="protein sequence ID" value="UTJ06453.1"/>
    <property type="molecule type" value="Genomic_DNA"/>
</dbReference>
<protein>
    <recommendedName>
        <fullName evidence="3">histidine kinase</fullName>
        <ecNumber evidence="3">2.7.13.3</ecNumber>
    </recommendedName>
</protein>
<dbReference type="EC" id="2.7.13.3" evidence="3"/>
<reference evidence="16" key="1">
    <citation type="submission" date="2022-07" db="EMBL/GenBank/DDBJ databases">
        <title>Arcobacter roscoffensis sp. nov., a marine bacterium isolated from coastal seawater collected from Roscoff, France.</title>
        <authorList>
            <person name="Pascual J."/>
            <person name="Lepeaux C."/>
            <person name="Methner A."/>
            <person name="Overmann J."/>
        </authorList>
    </citation>
    <scope>NUCLEOTIDE SEQUENCE</scope>
    <source>
        <strain evidence="16">ARW1-2F2</strain>
    </source>
</reference>
<dbReference type="InterPro" id="IPR036890">
    <property type="entry name" value="HATPase_C_sf"/>
</dbReference>
<evidence type="ECO:0000256" key="2">
    <source>
        <dbReference type="ARBA" id="ARBA00004651"/>
    </source>
</evidence>
<evidence type="ECO:0000256" key="12">
    <source>
        <dbReference type="ARBA" id="ARBA00023012"/>
    </source>
</evidence>
<dbReference type="SMART" id="SM01049">
    <property type="entry name" value="Cache_2"/>
    <property type="match status" value="1"/>
</dbReference>
<dbReference type="PANTHER" id="PTHR43065">
    <property type="entry name" value="SENSOR HISTIDINE KINASE"/>
    <property type="match status" value="1"/>
</dbReference>
<evidence type="ECO:0000256" key="5">
    <source>
        <dbReference type="ARBA" id="ARBA00022553"/>
    </source>
</evidence>
<evidence type="ECO:0000256" key="10">
    <source>
        <dbReference type="ARBA" id="ARBA00022840"/>
    </source>
</evidence>
<evidence type="ECO:0000256" key="13">
    <source>
        <dbReference type="ARBA" id="ARBA00023136"/>
    </source>
</evidence>
<evidence type="ECO:0000259" key="15">
    <source>
        <dbReference type="PROSITE" id="PS50109"/>
    </source>
</evidence>
<comment type="subcellular location">
    <subcellularLocation>
        <location evidence="2">Cell membrane</location>
        <topology evidence="2">Multi-pass membrane protein</topology>
    </subcellularLocation>
</comment>
<dbReference type="Gene3D" id="1.10.287.130">
    <property type="match status" value="1"/>
</dbReference>
<dbReference type="Pfam" id="PF02518">
    <property type="entry name" value="HATPase_c"/>
    <property type="match status" value="1"/>
</dbReference>
<dbReference type="InterPro" id="IPR003594">
    <property type="entry name" value="HATPase_dom"/>
</dbReference>
<dbReference type="PANTHER" id="PTHR43065:SF10">
    <property type="entry name" value="PEROXIDE STRESS-ACTIVATED HISTIDINE KINASE MAK3"/>
    <property type="match status" value="1"/>
</dbReference>
<keyword evidence="5" id="KW-0597">Phosphoprotein</keyword>
<keyword evidence="7 14" id="KW-0812">Transmembrane</keyword>
<gene>
    <name evidence="16" type="ORF">NJU99_14550</name>
</gene>
<keyword evidence="11 14" id="KW-1133">Transmembrane helix</keyword>
<evidence type="ECO:0000256" key="1">
    <source>
        <dbReference type="ARBA" id="ARBA00000085"/>
    </source>
</evidence>
<dbReference type="CDD" id="cd00082">
    <property type="entry name" value="HisKA"/>
    <property type="match status" value="1"/>
</dbReference>